<keyword evidence="14" id="KW-1133">Transmembrane helix</keyword>
<keyword evidence="4" id="KW-0378">Hydrolase</keyword>
<feature type="compositionally biased region" description="Low complexity" evidence="13">
    <location>
        <begin position="1239"/>
        <end position="1276"/>
    </location>
</feature>
<dbReference type="InterPro" id="IPR014014">
    <property type="entry name" value="RNA_helicase_DEAD_Q_motif"/>
</dbReference>
<evidence type="ECO:0000256" key="7">
    <source>
        <dbReference type="ARBA" id="ARBA00022840"/>
    </source>
</evidence>
<dbReference type="Gene3D" id="3.40.50.300">
    <property type="entry name" value="P-loop containing nucleotide triphosphate hydrolases"/>
    <property type="match status" value="2"/>
</dbReference>
<dbReference type="GO" id="GO:0016791">
    <property type="term" value="F:phosphatase activity"/>
    <property type="evidence" value="ECO:0007669"/>
    <property type="project" value="UniProtKB-ARBA"/>
</dbReference>
<evidence type="ECO:0000259" key="16">
    <source>
        <dbReference type="PROSITE" id="PS51194"/>
    </source>
</evidence>
<dbReference type="InterPro" id="IPR011545">
    <property type="entry name" value="DEAD/DEAH_box_helicase_dom"/>
</dbReference>
<feature type="compositionally biased region" description="Polar residues" evidence="13">
    <location>
        <begin position="1340"/>
        <end position="1349"/>
    </location>
</feature>
<dbReference type="InterPro" id="IPR006439">
    <property type="entry name" value="HAD-SF_hydro_IA"/>
</dbReference>
<feature type="domain" description="Helicase C-terminal" evidence="16">
    <location>
        <begin position="335"/>
        <end position="480"/>
    </location>
</feature>
<dbReference type="InterPro" id="IPR001650">
    <property type="entry name" value="Helicase_C-like"/>
</dbReference>
<dbReference type="GO" id="GO:0003723">
    <property type="term" value="F:RNA binding"/>
    <property type="evidence" value="ECO:0007669"/>
    <property type="project" value="UniProtKB-KW"/>
</dbReference>
<reference evidence="18 19" key="1">
    <citation type="journal article" date="2019" name="Fungal Biol. Biotechnol.">
        <title>Draft genome sequence of fastidious pathogen Ceratobasidium theobromae, which causes vascular-streak dieback in Theobroma cacao.</title>
        <authorList>
            <person name="Ali S.S."/>
            <person name="Asman A."/>
            <person name="Shao J."/>
            <person name="Firmansyah A.P."/>
            <person name="Susilo A.W."/>
            <person name="Rosmana A."/>
            <person name="McMahon P."/>
            <person name="Junaid M."/>
            <person name="Guest D."/>
            <person name="Kheng T.Y."/>
            <person name="Meinhardt L.W."/>
            <person name="Bailey B.A."/>
        </authorList>
    </citation>
    <scope>NUCLEOTIDE SEQUENCE [LARGE SCALE GENOMIC DNA]</scope>
    <source>
        <strain evidence="18 19">CT2</strain>
    </source>
</reference>
<feature type="compositionally biased region" description="Low complexity" evidence="13">
    <location>
        <begin position="1286"/>
        <end position="1296"/>
    </location>
</feature>
<evidence type="ECO:0000256" key="1">
    <source>
        <dbReference type="ARBA" id="ARBA00004123"/>
    </source>
</evidence>
<feature type="compositionally biased region" description="Polar residues" evidence="13">
    <location>
        <begin position="1225"/>
        <end position="1234"/>
    </location>
</feature>
<dbReference type="Pfam" id="PF00271">
    <property type="entry name" value="Helicase_C"/>
    <property type="match status" value="1"/>
</dbReference>
<feature type="region of interest" description="Disordered" evidence="13">
    <location>
        <begin position="1660"/>
        <end position="1693"/>
    </location>
</feature>
<organism evidence="18 19">
    <name type="scientific">Ceratobasidium theobromae</name>
    <dbReference type="NCBI Taxonomy" id="1582974"/>
    <lineage>
        <taxon>Eukaryota</taxon>
        <taxon>Fungi</taxon>
        <taxon>Dikarya</taxon>
        <taxon>Basidiomycota</taxon>
        <taxon>Agaricomycotina</taxon>
        <taxon>Agaricomycetes</taxon>
        <taxon>Cantharellales</taxon>
        <taxon>Ceratobasidiaceae</taxon>
        <taxon>Ceratobasidium</taxon>
    </lineage>
</organism>
<evidence type="ECO:0000256" key="4">
    <source>
        <dbReference type="ARBA" id="ARBA00022801"/>
    </source>
</evidence>
<dbReference type="PROSITE" id="PS51194">
    <property type="entry name" value="HELICASE_CTER"/>
    <property type="match status" value="1"/>
</dbReference>
<feature type="compositionally biased region" description="Low complexity" evidence="13">
    <location>
        <begin position="1325"/>
        <end position="1339"/>
    </location>
</feature>
<comment type="catalytic activity">
    <reaction evidence="11">
        <text>ATP + H2O = ADP + phosphate + H(+)</text>
        <dbReference type="Rhea" id="RHEA:13065"/>
        <dbReference type="ChEBI" id="CHEBI:15377"/>
        <dbReference type="ChEBI" id="CHEBI:15378"/>
        <dbReference type="ChEBI" id="CHEBI:30616"/>
        <dbReference type="ChEBI" id="CHEBI:43474"/>
        <dbReference type="ChEBI" id="CHEBI:456216"/>
        <dbReference type="EC" id="3.6.4.13"/>
    </reaction>
</comment>
<dbReference type="PROSITE" id="PS51195">
    <property type="entry name" value="Q_MOTIF"/>
    <property type="match status" value="1"/>
</dbReference>
<dbReference type="GO" id="GO:0003724">
    <property type="term" value="F:RNA helicase activity"/>
    <property type="evidence" value="ECO:0007669"/>
    <property type="project" value="UniProtKB-EC"/>
</dbReference>
<dbReference type="GO" id="GO:0051028">
    <property type="term" value="P:mRNA transport"/>
    <property type="evidence" value="ECO:0007669"/>
    <property type="project" value="UniProtKB-KW"/>
</dbReference>
<dbReference type="PANTHER" id="PTHR47958">
    <property type="entry name" value="ATP-DEPENDENT RNA HELICASE DBP3"/>
    <property type="match status" value="1"/>
</dbReference>
<dbReference type="InterPro" id="IPR003615">
    <property type="entry name" value="HNH_nuc"/>
</dbReference>
<dbReference type="PROSITE" id="PS51192">
    <property type="entry name" value="HELICASE_ATP_BIND_1"/>
    <property type="match status" value="1"/>
</dbReference>
<keyword evidence="6" id="KW-0813">Transport</keyword>
<dbReference type="GO" id="GO:0005524">
    <property type="term" value="F:ATP binding"/>
    <property type="evidence" value="ECO:0007669"/>
    <property type="project" value="UniProtKB-KW"/>
</dbReference>
<evidence type="ECO:0000259" key="17">
    <source>
        <dbReference type="PROSITE" id="PS51195"/>
    </source>
</evidence>
<evidence type="ECO:0000256" key="8">
    <source>
        <dbReference type="ARBA" id="ARBA00022884"/>
    </source>
</evidence>
<dbReference type="SUPFAM" id="SSF56784">
    <property type="entry name" value="HAD-like"/>
    <property type="match status" value="1"/>
</dbReference>
<keyword evidence="8" id="KW-0694">RNA-binding</keyword>
<comment type="caution">
    <text evidence="18">The sequence shown here is derived from an EMBL/GenBank/DDBJ whole genome shotgun (WGS) entry which is preliminary data.</text>
</comment>
<evidence type="ECO:0000256" key="6">
    <source>
        <dbReference type="ARBA" id="ARBA00022816"/>
    </source>
</evidence>
<dbReference type="InterPro" id="IPR014001">
    <property type="entry name" value="Helicase_ATP-bd"/>
</dbReference>
<feature type="compositionally biased region" description="Basic and acidic residues" evidence="13">
    <location>
        <begin position="1383"/>
        <end position="1401"/>
    </location>
</feature>
<keyword evidence="14" id="KW-0812">Transmembrane</keyword>
<evidence type="ECO:0000256" key="2">
    <source>
        <dbReference type="ARBA" id="ARBA00012552"/>
    </source>
</evidence>
<evidence type="ECO:0000256" key="3">
    <source>
        <dbReference type="ARBA" id="ARBA00022741"/>
    </source>
</evidence>
<evidence type="ECO:0000256" key="10">
    <source>
        <dbReference type="ARBA" id="ARBA00038213"/>
    </source>
</evidence>
<evidence type="ECO:0000256" key="14">
    <source>
        <dbReference type="SAM" id="Phobius"/>
    </source>
</evidence>
<name>A0A5N5QQU3_9AGAM</name>
<dbReference type="Pfam" id="PF13391">
    <property type="entry name" value="HNH_2"/>
    <property type="match status" value="1"/>
</dbReference>
<dbReference type="Pfam" id="PF00270">
    <property type="entry name" value="DEAD"/>
    <property type="match status" value="1"/>
</dbReference>
<dbReference type="OrthoDB" id="10265785at2759"/>
<proteinExistence type="inferred from homology"/>
<dbReference type="SUPFAM" id="SSF52540">
    <property type="entry name" value="P-loop containing nucleoside triphosphate hydrolases"/>
    <property type="match status" value="1"/>
</dbReference>
<dbReference type="CDD" id="cd17950">
    <property type="entry name" value="DEADc_DDX39"/>
    <property type="match status" value="1"/>
</dbReference>
<dbReference type="Gene3D" id="1.10.150.240">
    <property type="entry name" value="Putative phosphatase, domain 2"/>
    <property type="match status" value="1"/>
</dbReference>
<evidence type="ECO:0000256" key="5">
    <source>
        <dbReference type="ARBA" id="ARBA00022806"/>
    </source>
</evidence>
<keyword evidence="5 18" id="KW-0347">Helicase</keyword>
<dbReference type="InterPro" id="IPR041492">
    <property type="entry name" value="HAD_2"/>
</dbReference>
<comment type="similarity">
    <text evidence="10">Belongs to the DEAD box helicase family. DECD subfamily.</text>
</comment>
<dbReference type="FunFam" id="3.40.50.300:FF:000111">
    <property type="entry name" value="DEAD-box ATP-dependent RNA helicase"/>
    <property type="match status" value="1"/>
</dbReference>
<dbReference type="InterPro" id="IPR027417">
    <property type="entry name" value="P-loop_NTPase"/>
</dbReference>
<dbReference type="EMBL" id="SSOP01000025">
    <property type="protein sequence ID" value="KAB5594135.1"/>
    <property type="molecule type" value="Genomic_DNA"/>
</dbReference>
<evidence type="ECO:0000313" key="18">
    <source>
        <dbReference type="EMBL" id="KAB5594135.1"/>
    </source>
</evidence>
<dbReference type="CDD" id="cd18787">
    <property type="entry name" value="SF2_C_DEAD"/>
    <property type="match status" value="1"/>
</dbReference>
<keyword evidence="19" id="KW-1185">Reference proteome</keyword>
<dbReference type="NCBIfam" id="TIGR01509">
    <property type="entry name" value="HAD-SF-IA-v3"/>
    <property type="match status" value="1"/>
</dbReference>
<evidence type="ECO:0000256" key="9">
    <source>
        <dbReference type="ARBA" id="ARBA00023242"/>
    </source>
</evidence>
<dbReference type="Proteomes" id="UP000383932">
    <property type="component" value="Unassembled WGS sequence"/>
</dbReference>
<evidence type="ECO:0000256" key="11">
    <source>
        <dbReference type="ARBA" id="ARBA00047984"/>
    </source>
</evidence>
<feature type="compositionally biased region" description="Polar residues" evidence="13">
    <location>
        <begin position="1671"/>
        <end position="1685"/>
    </location>
</feature>
<gene>
    <name evidence="18" type="ORF">CTheo_2472</name>
</gene>
<keyword evidence="7" id="KW-0067">ATP-binding</keyword>
<feature type="domain" description="Helicase ATP-binding" evidence="15">
    <location>
        <begin position="80"/>
        <end position="307"/>
    </location>
</feature>
<dbReference type="SMART" id="SM00490">
    <property type="entry name" value="HELICc"/>
    <property type="match status" value="1"/>
</dbReference>
<dbReference type="SMART" id="SM00487">
    <property type="entry name" value="DEXDc"/>
    <property type="match status" value="1"/>
</dbReference>
<dbReference type="GO" id="GO:0005634">
    <property type="term" value="C:nucleus"/>
    <property type="evidence" value="ECO:0007669"/>
    <property type="project" value="UniProtKB-SubCell"/>
</dbReference>
<dbReference type="EC" id="3.6.4.13" evidence="2"/>
<feature type="domain" description="DEAD-box RNA helicase Q" evidence="17">
    <location>
        <begin position="49"/>
        <end position="77"/>
    </location>
</feature>
<accession>A0A5N5QQU3</accession>
<feature type="transmembrane region" description="Helical" evidence="14">
    <location>
        <begin position="1353"/>
        <end position="1374"/>
    </location>
</feature>
<sequence>MSAINQPDEELIDYEDDHDVGLTTGANGAAAAPADGEKEKKTYANVHTTGFRDFLLKPELLRAISDLGFEHPSEVQQECIPQAVLGMDVLCQAKSGHGKTAVFVLATLQQLEPVDGEVSVIVLCHTRELAYQIRNEYTRFSRYMPDVRTAVFFGGTPVAKDIELLKDKTKCPHIIVATPGRLNALARDKHLDPKKVKHFVLDECDKMLEQLVDGLSFEEGFKHIRQALICFLELSLFVSGLFCRAFSYRPLPSHFPPYQWPITDMRRDVQEIFRVTPHHKQVMMFSATLSKDIRVTCKKFMANPLEIFIDDESKLTLHGLQQHYINLEEVAKNRKLNDLLDQLEFNQVVIFVKSLSRANELNKLLNNCNFPSICIHSGIGQEERINRYQSFKNFEKRILVATDIFARGIDVERVNIVINYDAPAEADSYLHRVGRAGRFGTKGLAITFVSSPQDTEVLQQIQGRFEVKVTDLPDTIDASTYTHIVGAETSPKTFVFPHPLTMINLSDADVKAEALLKGYKAADHEDHTRVILLALLTYAPTPEGRAYIRGEILKNEGDPAGMKHVADSTLRKLLLPIVALGTKAHVSPSAHSEIKQLALSRDNYRCVVSRGVDISYFYTPETVEWNPGDQWLPTYASHVVPLSATTKSSTWQTLERFAGFRLDELHGHRISNLTNIITLTYDIHVAFCRFLVWFEPDKVCCLFLGYISSDADATPTLPEQKNPKPNVYRYRKQLPSLPGPPDGAIIRLTTTDLDLPLPSVRYILLHAALAKVLRDSDMGRWVDGTLREYERLENLATDGSHAHILASGLHATGLASNGASAAGTPTSVHGHVWPELLAWVTNQDKWDNQYQDLWSSASTVRAYKFDCEASDTTPSLTKVNLVNAFGCIASQDGTLIDSTPGVLGAWDQFGKDYQFLNIKEILESSHGVRSIDTLRRWLRLDNEEKLQAEVTRFESEVIRHGLKLLPGVQELLDTLKKGQTEERPGWTIVTSATRWYAPQALKSVGIPPPKHMVMAEDVERGKPNPDPYLQGAKNCHVDPKNCLVVEDAVSGLKAGKAAGAKVLGVCTSSPRSTVEKGEPDFIVKNLTNTYKSKPLPPSLLLSAALLILSWADPAKATWVEDNDSPSTVSWVKPTSNDAFSSGSKMAATWSTFSEPAASPSFQLCLAETNECGDTVWPKVKKLRNGQYTINMKIPKIDTDDDFFIRMEDDNGGIYDTPEFRIQAVSKDSSGSSLPPVSPDSLWSEPADSSSSSSDPDSINPHSAGSGSSNSGSTSSGSNGGNKDKSQSGSEGSNHSSKVAGGNPKANSTTTAGLNRPSEETLPPITSTTSTVALTPSTTSKSLVGTTGDNKPSAAAIAVPLAIFATALAGLIFSLRQRSKTKEIQAHGNVGRDKEALERTTSKESSASSASGSYAGSRVADLEWAMEFIAGVRVPKSPRLTPLPPSIESKRCMRRENRARHADVSVGTKGSSMDFSAVPMSSEPAQQRCDHLVPMRGISTGYASESSIVPVTHQEGGLISHIIYPPGLPHVPTAYQPPTAPHVKPLANSATYPVMSQGIAIYPHAPQTPPPVKRVSDFSFVGMPRPPTFMQQYVCPTDSTAPNSVEANTHTHPLTTFPPVVFAPVPHSTSSVGHNGLQLPPVLPASLRVAQPQVPVTALQPTPRFELPDPQQPQLECQSTASSPTKPNIPYSTRPPVHVISNPYDAIAKSNYIIASVVLDLPLLTMREVEVMSF</sequence>
<keyword evidence="9" id="KW-0539">Nucleus</keyword>
<keyword evidence="14" id="KW-0472">Membrane</keyword>
<protein>
    <recommendedName>
        <fullName evidence="2">RNA helicase</fullName>
        <ecNumber evidence="2">3.6.4.13</ecNumber>
    </recommendedName>
</protein>
<evidence type="ECO:0000259" key="15">
    <source>
        <dbReference type="PROSITE" id="PS51192"/>
    </source>
</evidence>
<dbReference type="InterPro" id="IPR036412">
    <property type="entry name" value="HAD-like_sf"/>
</dbReference>
<keyword evidence="6" id="KW-0509">mRNA transport</keyword>
<dbReference type="Pfam" id="PF13419">
    <property type="entry name" value="HAD_2"/>
    <property type="match status" value="1"/>
</dbReference>
<keyword evidence="3" id="KW-0547">Nucleotide-binding</keyword>
<feature type="region of interest" description="Disordered" evidence="13">
    <location>
        <begin position="1383"/>
        <end position="1412"/>
    </location>
</feature>
<evidence type="ECO:0000313" key="19">
    <source>
        <dbReference type="Proteomes" id="UP000383932"/>
    </source>
</evidence>
<dbReference type="InterPro" id="IPR023214">
    <property type="entry name" value="HAD_sf"/>
</dbReference>
<comment type="subcellular location">
    <subcellularLocation>
        <location evidence="1">Nucleus</location>
    </subcellularLocation>
</comment>
<feature type="short sequence motif" description="Q motif" evidence="12">
    <location>
        <begin position="49"/>
        <end position="77"/>
    </location>
</feature>
<evidence type="ECO:0000256" key="13">
    <source>
        <dbReference type="SAM" id="MobiDB-lite"/>
    </source>
</evidence>
<feature type="region of interest" description="Disordered" evidence="13">
    <location>
        <begin position="1225"/>
        <end position="1349"/>
    </location>
</feature>
<dbReference type="InterPro" id="IPR023198">
    <property type="entry name" value="PGP-like_dom2"/>
</dbReference>
<dbReference type="Gene3D" id="3.40.50.1000">
    <property type="entry name" value="HAD superfamily/HAD-like"/>
    <property type="match status" value="1"/>
</dbReference>
<evidence type="ECO:0000256" key="12">
    <source>
        <dbReference type="PROSITE-ProRule" id="PRU00552"/>
    </source>
</evidence>